<organism evidence="4 5">
    <name type="scientific">Phytoactinopolyspora halotolerans</name>
    <dbReference type="NCBI Taxonomy" id="1981512"/>
    <lineage>
        <taxon>Bacteria</taxon>
        <taxon>Bacillati</taxon>
        <taxon>Actinomycetota</taxon>
        <taxon>Actinomycetes</taxon>
        <taxon>Jiangellales</taxon>
        <taxon>Jiangellaceae</taxon>
        <taxon>Phytoactinopolyspora</taxon>
    </lineage>
</organism>
<feature type="domain" description="Transcriptional repressor PaaX-like N-terminal" evidence="1">
    <location>
        <begin position="18"/>
        <end position="86"/>
    </location>
</feature>
<dbReference type="Gene3D" id="1.10.10.10">
    <property type="entry name" value="Winged helix-like DNA-binding domain superfamily/Winged helix DNA-binding domain"/>
    <property type="match status" value="1"/>
</dbReference>
<keyword evidence="5" id="KW-1185">Reference proteome</keyword>
<gene>
    <name evidence="4" type="ORF">G1H10_22515</name>
</gene>
<name>A0A6L9SEP0_9ACTN</name>
<feature type="domain" description="Transcriptional repressor PaaX-like C-terminal" evidence="2">
    <location>
        <begin position="187"/>
        <end position="267"/>
    </location>
</feature>
<dbReference type="Gene3D" id="1.20.58.1460">
    <property type="match status" value="1"/>
</dbReference>
<evidence type="ECO:0000313" key="4">
    <source>
        <dbReference type="EMBL" id="NEE02942.1"/>
    </source>
</evidence>
<dbReference type="Pfam" id="PF20803">
    <property type="entry name" value="PaaX_M"/>
    <property type="match status" value="1"/>
</dbReference>
<dbReference type="PANTHER" id="PTHR30319">
    <property type="entry name" value="PHENYLACETIC ACID REGULATOR-RELATED TRANSCRIPTIONAL REPRESSOR"/>
    <property type="match status" value="1"/>
</dbReference>
<dbReference type="InterPro" id="IPR013225">
    <property type="entry name" value="PaaX_C"/>
</dbReference>
<reference evidence="4 5" key="1">
    <citation type="submission" date="2020-02" db="EMBL/GenBank/DDBJ databases">
        <authorList>
            <person name="Li X.-J."/>
            <person name="Han X.-M."/>
        </authorList>
    </citation>
    <scope>NUCLEOTIDE SEQUENCE [LARGE SCALE GENOMIC DNA]</scope>
    <source>
        <strain evidence="4 5">CCTCC AB 2017055</strain>
    </source>
</reference>
<dbReference type="PIRSF" id="PIRSF020623">
    <property type="entry name" value="PaaX"/>
    <property type="match status" value="1"/>
</dbReference>
<dbReference type="Gene3D" id="3.30.70.2650">
    <property type="match status" value="1"/>
</dbReference>
<dbReference type="RefSeq" id="WP_163741969.1">
    <property type="nucleotide sequence ID" value="NZ_JAAGOA010000018.1"/>
</dbReference>
<evidence type="ECO:0000259" key="2">
    <source>
        <dbReference type="Pfam" id="PF08223"/>
    </source>
</evidence>
<dbReference type="InterPro" id="IPR036388">
    <property type="entry name" value="WH-like_DNA-bd_sf"/>
</dbReference>
<feature type="domain" description="Transcriptional repressor PaaX-like central Cas2-like" evidence="3">
    <location>
        <begin position="105"/>
        <end position="177"/>
    </location>
</feature>
<dbReference type="InterPro" id="IPR012906">
    <property type="entry name" value="PaaX-like_N"/>
</dbReference>
<evidence type="ECO:0000259" key="1">
    <source>
        <dbReference type="Pfam" id="PF07848"/>
    </source>
</evidence>
<dbReference type="AlphaFoldDB" id="A0A6L9SEP0"/>
<dbReference type="PANTHER" id="PTHR30319:SF1">
    <property type="entry name" value="TRANSCRIPTIONAL REPRESSOR PAAX"/>
    <property type="match status" value="1"/>
</dbReference>
<dbReference type="InterPro" id="IPR036390">
    <property type="entry name" value="WH_DNA-bd_sf"/>
</dbReference>
<dbReference type="InterPro" id="IPR048846">
    <property type="entry name" value="PaaX-like_central"/>
</dbReference>
<comment type="caution">
    <text evidence="4">The sequence shown here is derived from an EMBL/GenBank/DDBJ whole genome shotgun (WGS) entry which is preliminary data.</text>
</comment>
<accession>A0A6L9SEP0</accession>
<dbReference type="Proteomes" id="UP000475214">
    <property type="component" value="Unassembled WGS sequence"/>
</dbReference>
<evidence type="ECO:0000259" key="3">
    <source>
        <dbReference type="Pfam" id="PF20803"/>
    </source>
</evidence>
<protein>
    <submittedName>
        <fullName evidence="4">PaaX family transcriptional regulator</fullName>
    </submittedName>
</protein>
<dbReference type="Pfam" id="PF07848">
    <property type="entry name" value="PaaX"/>
    <property type="match status" value="1"/>
</dbReference>
<dbReference type="SUPFAM" id="SSF46785">
    <property type="entry name" value="Winged helix' DNA-binding domain"/>
    <property type="match status" value="1"/>
</dbReference>
<proteinExistence type="predicted"/>
<dbReference type="GO" id="GO:0006351">
    <property type="term" value="P:DNA-templated transcription"/>
    <property type="evidence" value="ECO:0007669"/>
    <property type="project" value="InterPro"/>
</dbReference>
<dbReference type="EMBL" id="JAAGOA010000018">
    <property type="protein sequence ID" value="NEE02942.1"/>
    <property type="molecule type" value="Genomic_DNA"/>
</dbReference>
<dbReference type="Pfam" id="PF08223">
    <property type="entry name" value="PaaX_C"/>
    <property type="match status" value="1"/>
</dbReference>
<sequence length="286" mass="32313">MPGDGSAPDVDADPRPPRPESLLLAFCGAHLLDHDRCVAVGSVIELLARLDVSEPATRAALNRMTKRGLFHSVRQGRHVYLRLTTQAETILRDGGVRLESETVRREWDGTWTLLAFSVPESRRAERHTLRTHLGWAGFGLLQNGLWISPSPLDISPTLAELGLLNYVKIFRVEATSTDPRSIAAEAWDLTSLADGYAAFLRRWTDGGPEHHDELCRQVLLETEWLLLIREDPRLPLELLPEGWPGVRSEEVFWSLRRQLDRPARRLADASLSWMPLEDRSRTATPR</sequence>
<evidence type="ECO:0000313" key="5">
    <source>
        <dbReference type="Proteomes" id="UP000475214"/>
    </source>
</evidence>
<dbReference type="InterPro" id="IPR011965">
    <property type="entry name" value="PaaX_trns_reg"/>
</dbReference>